<dbReference type="AlphaFoldDB" id="A0A9Q1I409"/>
<keyword evidence="8" id="KW-0325">Glycoprotein</keyword>
<accession>A0A9Q1I409</accession>
<dbReference type="EMBL" id="JAFJMO010000004">
    <property type="protein sequence ID" value="KAJ8279636.1"/>
    <property type="molecule type" value="Genomic_DNA"/>
</dbReference>
<keyword evidence="5" id="KW-0297">G-protein coupled receptor</keyword>
<dbReference type="GO" id="GO:0004930">
    <property type="term" value="F:G protein-coupled receptor activity"/>
    <property type="evidence" value="ECO:0007669"/>
    <property type="project" value="UniProtKB-KW"/>
</dbReference>
<keyword evidence="3 10" id="KW-0812">Transmembrane</keyword>
<dbReference type="InterPro" id="IPR017452">
    <property type="entry name" value="GPCR_Rhodpsn_7TM"/>
</dbReference>
<proteinExistence type="predicted"/>
<evidence type="ECO:0000313" key="13">
    <source>
        <dbReference type="Proteomes" id="UP001152803"/>
    </source>
</evidence>
<dbReference type="Gene3D" id="1.20.1070.10">
    <property type="entry name" value="Rhodopsin 7-helix transmembrane proteins"/>
    <property type="match status" value="1"/>
</dbReference>
<dbReference type="PROSITE" id="PS50262">
    <property type="entry name" value="G_PROTEIN_RECEP_F1_2"/>
    <property type="match status" value="1"/>
</dbReference>
<evidence type="ECO:0000256" key="9">
    <source>
        <dbReference type="ARBA" id="ARBA00023224"/>
    </source>
</evidence>
<dbReference type="PANTHER" id="PTHR24232:SF100">
    <property type="entry name" value="G PROTEIN-COUPLED RECEPTOR 35, TANDEM DUPLICATE 1-RELATED"/>
    <property type="match status" value="1"/>
</dbReference>
<keyword evidence="7" id="KW-0675">Receptor</keyword>
<evidence type="ECO:0000313" key="12">
    <source>
        <dbReference type="EMBL" id="KAJ8279636.1"/>
    </source>
</evidence>
<feature type="transmembrane region" description="Helical" evidence="10">
    <location>
        <begin position="205"/>
        <end position="234"/>
    </location>
</feature>
<feature type="non-terminal residue" evidence="12">
    <location>
        <position position="340"/>
    </location>
</feature>
<evidence type="ECO:0000256" key="6">
    <source>
        <dbReference type="ARBA" id="ARBA00023136"/>
    </source>
</evidence>
<evidence type="ECO:0000256" key="10">
    <source>
        <dbReference type="SAM" id="Phobius"/>
    </source>
</evidence>
<sequence>VTWCADLSLHPLPRVCGFPSIWFCDPWCDWEMKPSCDLNITEELQTAQMVLSVPTFVLGLMGNVAVLAMFCGRRGQSWTYMMVYITNMALADCTVLFSLPFKMYSYRNDWPFSTDFCLALVSVYYVNTYVSIYTATAISVVRYVGIKYPFKAKEILSPRKALLVCAFIWVLICSLSACFHLVDAPGKNTTRITCFQKLNKNPLPISFILVLELLGYALPLITMSFCSVQVIRALSKQTSAGARTDNKIQCIRIMAANWAVFVVCFTPIHFGFLLKNIVELYEVDCGLLRRVHRFMHFSLVIANMNCCLDAFSYYFATRDSWKRLPTCCQSKAGISQNAII</sequence>
<evidence type="ECO:0000256" key="8">
    <source>
        <dbReference type="ARBA" id="ARBA00023180"/>
    </source>
</evidence>
<feature type="domain" description="G-protein coupled receptors family 1 profile" evidence="11">
    <location>
        <begin position="62"/>
        <end position="313"/>
    </location>
</feature>
<evidence type="ECO:0000256" key="7">
    <source>
        <dbReference type="ARBA" id="ARBA00023170"/>
    </source>
</evidence>
<name>A0A9Q1I409_CONCO</name>
<keyword evidence="4 10" id="KW-1133">Transmembrane helix</keyword>
<dbReference type="Proteomes" id="UP001152803">
    <property type="component" value="Unassembled WGS sequence"/>
</dbReference>
<organism evidence="12 13">
    <name type="scientific">Conger conger</name>
    <name type="common">Conger eel</name>
    <name type="synonym">Muraena conger</name>
    <dbReference type="NCBI Taxonomy" id="82655"/>
    <lineage>
        <taxon>Eukaryota</taxon>
        <taxon>Metazoa</taxon>
        <taxon>Chordata</taxon>
        <taxon>Craniata</taxon>
        <taxon>Vertebrata</taxon>
        <taxon>Euteleostomi</taxon>
        <taxon>Actinopterygii</taxon>
        <taxon>Neopterygii</taxon>
        <taxon>Teleostei</taxon>
        <taxon>Anguilliformes</taxon>
        <taxon>Congridae</taxon>
        <taxon>Conger</taxon>
    </lineage>
</organism>
<keyword evidence="2" id="KW-1003">Cell membrane</keyword>
<keyword evidence="6 10" id="KW-0472">Membrane</keyword>
<dbReference type="GO" id="GO:0035025">
    <property type="term" value="P:positive regulation of Rho protein signal transduction"/>
    <property type="evidence" value="ECO:0007669"/>
    <property type="project" value="TreeGrafter"/>
</dbReference>
<dbReference type="GO" id="GO:0005886">
    <property type="term" value="C:plasma membrane"/>
    <property type="evidence" value="ECO:0007669"/>
    <property type="project" value="UniProtKB-SubCell"/>
</dbReference>
<dbReference type="Pfam" id="PF00001">
    <property type="entry name" value="7tm_1"/>
    <property type="match status" value="1"/>
</dbReference>
<evidence type="ECO:0000256" key="5">
    <source>
        <dbReference type="ARBA" id="ARBA00023040"/>
    </source>
</evidence>
<evidence type="ECO:0000256" key="2">
    <source>
        <dbReference type="ARBA" id="ARBA00022475"/>
    </source>
</evidence>
<dbReference type="InterPro" id="IPR000276">
    <property type="entry name" value="GPCR_Rhodpsn"/>
</dbReference>
<dbReference type="OrthoDB" id="6086428at2759"/>
<evidence type="ECO:0000256" key="4">
    <source>
        <dbReference type="ARBA" id="ARBA00022989"/>
    </source>
</evidence>
<keyword evidence="13" id="KW-1185">Reference proteome</keyword>
<evidence type="ECO:0000256" key="3">
    <source>
        <dbReference type="ARBA" id="ARBA00022692"/>
    </source>
</evidence>
<feature type="transmembrane region" description="Helical" evidence="10">
    <location>
        <begin position="161"/>
        <end position="182"/>
    </location>
</feature>
<keyword evidence="9" id="KW-0807">Transducer</keyword>
<evidence type="ECO:0000256" key="1">
    <source>
        <dbReference type="ARBA" id="ARBA00004651"/>
    </source>
</evidence>
<comment type="subcellular location">
    <subcellularLocation>
        <location evidence="1">Cell membrane</location>
        <topology evidence="1">Multi-pass membrane protein</topology>
    </subcellularLocation>
</comment>
<reference evidence="12" key="1">
    <citation type="journal article" date="2023" name="Science">
        <title>Genome structures resolve the early diversification of teleost fishes.</title>
        <authorList>
            <person name="Parey E."/>
            <person name="Louis A."/>
            <person name="Montfort J."/>
            <person name="Bouchez O."/>
            <person name="Roques C."/>
            <person name="Iampietro C."/>
            <person name="Lluch J."/>
            <person name="Castinel A."/>
            <person name="Donnadieu C."/>
            <person name="Desvignes T."/>
            <person name="Floi Bucao C."/>
            <person name="Jouanno E."/>
            <person name="Wen M."/>
            <person name="Mejri S."/>
            <person name="Dirks R."/>
            <person name="Jansen H."/>
            <person name="Henkel C."/>
            <person name="Chen W.J."/>
            <person name="Zahm M."/>
            <person name="Cabau C."/>
            <person name="Klopp C."/>
            <person name="Thompson A.W."/>
            <person name="Robinson-Rechavi M."/>
            <person name="Braasch I."/>
            <person name="Lecointre G."/>
            <person name="Bobe J."/>
            <person name="Postlethwait J.H."/>
            <person name="Berthelot C."/>
            <person name="Roest Crollius H."/>
            <person name="Guiguen Y."/>
        </authorList>
    </citation>
    <scope>NUCLEOTIDE SEQUENCE</scope>
    <source>
        <strain evidence="12">Concon-B</strain>
    </source>
</reference>
<dbReference type="FunFam" id="1.20.1070.10:FF:000142">
    <property type="entry name" value="G protein-coupled receptor 55"/>
    <property type="match status" value="1"/>
</dbReference>
<comment type="caution">
    <text evidence="12">The sequence shown here is derived from an EMBL/GenBank/DDBJ whole genome shotgun (WGS) entry which is preliminary data.</text>
</comment>
<dbReference type="GO" id="GO:0007200">
    <property type="term" value="P:phospholipase C-activating G protein-coupled receptor signaling pathway"/>
    <property type="evidence" value="ECO:0007669"/>
    <property type="project" value="TreeGrafter"/>
</dbReference>
<gene>
    <name evidence="12" type="ORF">COCON_G00067020</name>
</gene>
<dbReference type="SUPFAM" id="SSF81321">
    <property type="entry name" value="Family A G protein-coupled receptor-like"/>
    <property type="match status" value="1"/>
</dbReference>
<feature type="transmembrane region" description="Helical" evidence="10">
    <location>
        <begin position="121"/>
        <end position="141"/>
    </location>
</feature>
<feature type="transmembrane region" description="Helical" evidence="10">
    <location>
        <begin position="255"/>
        <end position="274"/>
    </location>
</feature>
<evidence type="ECO:0000259" key="11">
    <source>
        <dbReference type="PROSITE" id="PS50262"/>
    </source>
</evidence>
<dbReference type="PRINTS" id="PR00237">
    <property type="entry name" value="GPCRRHODOPSN"/>
</dbReference>
<feature type="transmembrane region" description="Helical" evidence="10">
    <location>
        <begin position="294"/>
        <end position="316"/>
    </location>
</feature>
<feature type="transmembrane region" description="Helical" evidence="10">
    <location>
        <begin position="82"/>
        <end position="101"/>
    </location>
</feature>
<feature type="transmembrane region" description="Helical" evidence="10">
    <location>
        <begin position="49"/>
        <end position="70"/>
    </location>
</feature>
<dbReference type="PANTHER" id="PTHR24232">
    <property type="entry name" value="G-PROTEIN COUPLED RECEPTOR"/>
    <property type="match status" value="1"/>
</dbReference>
<protein>
    <recommendedName>
        <fullName evidence="11">G-protein coupled receptors family 1 profile domain-containing protein</fullName>
    </recommendedName>
</protein>